<dbReference type="eggNOG" id="KOG1634">
    <property type="taxonomic scope" value="Eukaryota"/>
</dbReference>
<feature type="compositionally biased region" description="Basic and acidic residues" evidence="1">
    <location>
        <begin position="497"/>
        <end position="514"/>
    </location>
</feature>
<feature type="domain" description="TFIIS central" evidence="2">
    <location>
        <begin position="232"/>
        <end position="347"/>
    </location>
</feature>
<keyword evidence="4" id="KW-1185">Reference proteome</keyword>
<evidence type="ECO:0000259" key="2">
    <source>
        <dbReference type="PROSITE" id="PS51321"/>
    </source>
</evidence>
<evidence type="ECO:0000313" key="4">
    <source>
        <dbReference type="Proteomes" id="UP000029121"/>
    </source>
</evidence>
<dbReference type="STRING" id="81985.R0H5E1"/>
<feature type="compositionally biased region" description="Pro residues" evidence="1">
    <location>
        <begin position="824"/>
        <end position="835"/>
    </location>
</feature>
<proteinExistence type="predicted"/>
<dbReference type="OrthoDB" id="1884872at2759"/>
<feature type="region of interest" description="Disordered" evidence="1">
    <location>
        <begin position="1"/>
        <end position="29"/>
    </location>
</feature>
<feature type="compositionally biased region" description="Basic and acidic residues" evidence="1">
    <location>
        <begin position="471"/>
        <end position="481"/>
    </location>
</feature>
<dbReference type="Pfam" id="PF07744">
    <property type="entry name" value="SPOC"/>
    <property type="match status" value="1"/>
</dbReference>
<protein>
    <recommendedName>
        <fullName evidence="2">TFIIS central domain-containing protein</fullName>
    </recommendedName>
</protein>
<feature type="region of interest" description="Disordered" evidence="1">
    <location>
        <begin position="742"/>
        <end position="786"/>
    </location>
</feature>
<dbReference type="KEGG" id="crb:17883818"/>
<dbReference type="GO" id="GO:0006351">
    <property type="term" value="P:DNA-templated transcription"/>
    <property type="evidence" value="ECO:0007669"/>
    <property type="project" value="InterPro"/>
</dbReference>
<reference evidence="4" key="1">
    <citation type="journal article" date="2013" name="Nat. Genet.">
        <title>The Capsella rubella genome and the genomic consequences of rapid mating system evolution.</title>
        <authorList>
            <person name="Slotte T."/>
            <person name="Hazzouri K.M."/>
            <person name="Agren J.A."/>
            <person name="Koenig D."/>
            <person name="Maumus F."/>
            <person name="Guo Y.L."/>
            <person name="Steige K."/>
            <person name="Platts A.E."/>
            <person name="Escobar J.S."/>
            <person name="Newman L.K."/>
            <person name="Wang W."/>
            <person name="Mandakova T."/>
            <person name="Vello E."/>
            <person name="Smith L.M."/>
            <person name="Henz S.R."/>
            <person name="Steffen J."/>
            <person name="Takuno S."/>
            <person name="Brandvain Y."/>
            <person name="Coop G."/>
            <person name="Andolfatto P."/>
            <person name="Hu T.T."/>
            <person name="Blanchette M."/>
            <person name="Clark R.M."/>
            <person name="Quesneville H."/>
            <person name="Nordborg M."/>
            <person name="Gaut B.S."/>
            <person name="Lysak M.A."/>
            <person name="Jenkins J."/>
            <person name="Grimwood J."/>
            <person name="Chapman J."/>
            <person name="Prochnik S."/>
            <person name="Shu S."/>
            <person name="Rokhsar D."/>
            <person name="Schmutz J."/>
            <person name="Weigel D."/>
            <person name="Wright S.I."/>
        </authorList>
    </citation>
    <scope>NUCLEOTIDE SEQUENCE [LARGE SCALE GENOMIC DNA]</scope>
    <source>
        <strain evidence="4">cv. Monte Gargano</strain>
    </source>
</reference>
<dbReference type="CDD" id="cd21538">
    <property type="entry name" value="SPOC_TFIIS"/>
    <property type="match status" value="1"/>
</dbReference>
<dbReference type="InterPro" id="IPR036575">
    <property type="entry name" value="TFIIS_cen_dom_sf"/>
</dbReference>
<gene>
    <name evidence="3" type="ORF">CARUB_v10000195mg</name>
</gene>
<dbReference type="PANTHER" id="PTHR11477">
    <property type="entry name" value="TRANSCRIPTION FACTOR S-II ZINC FINGER DOMAIN-CONTAINING PROTEIN"/>
    <property type="match status" value="1"/>
</dbReference>
<feature type="compositionally biased region" description="Polar residues" evidence="1">
    <location>
        <begin position="460"/>
        <end position="470"/>
    </location>
</feature>
<feature type="compositionally biased region" description="Polar residues" evidence="1">
    <location>
        <begin position="860"/>
        <end position="869"/>
    </location>
</feature>
<dbReference type="SUPFAM" id="SSF46942">
    <property type="entry name" value="Elongation factor TFIIS domain 2"/>
    <property type="match status" value="1"/>
</dbReference>
<organism evidence="3 4">
    <name type="scientific">Capsella rubella</name>
    <dbReference type="NCBI Taxonomy" id="81985"/>
    <lineage>
        <taxon>Eukaryota</taxon>
        <taxon>Viridiplantae</taxon>
        <taxon>Streptophyta</taxon>
        <taxon>Embryophyta</taxon>
        <taxon>Tracheophyta</taxon>
        <taxon>Spermatophyta</taxon>
        <taxon>Magnoliopsida</taxon>
        <taxon>eudicotyledons</taxon>
        <taxon>Gunneridae</taxon>
        <taxon>Pentapetalae</taxon>
        <taxon>rosids</taxon>
        <taxon>malvids</taxon>
        <taxon>Brassicales</taxon>
        <taxon>Brassicaceae</taxon>
        <taxon>Camelineae</taxon>
        <taxon>Capsella</taxon>
    </lineage>
</organism>
<dbReference type="AlphaFoldDB" id="R0H5E1"/>
<name>R0H5E1_9BRAS</name>
<dbReference type="SMART" id="SM00510">
    <property type="entry name" value="TFS2M"/>
    <property type="match status" value="1"/>
</dbReference>
<feature type="region of interest" description="Disordered" evidence="1">
    <location>
        <begin position="804"/>
        <end position="869"/>
    </location>
</feature>
<feature type="compositionally biased region" description="Low complexity" evidence="1">
    <location>
        <begin position="688"/>
        <end position="704"/>
    </location>
</feature>
<sequence>MEMADLNGSMQLAAKRKSPPETMLGGSASEQNRPWLQQLSPASNGILHIPTNMLSQKTLHSLMHGKKVMQIDPPLQKSVKPLVNKKQQIPPRGSVKAKDEVNESVRSKMRESLASGLALVHQHDEFPNGKENLKTEEIPAMTQENTQSFKPASSASINVPIGEGTVSELPTGIESSVQKDCEIPVDISMEDVNQSDELKSQYDEVFPRDNVPFTDIIFPNDDLLHGNELSWVLENVSDLGETKDFGTGGEKSFQDPNVLASKIEMELYKLFGGVNKKYRERGRSLLFNLKDKNNPELRERVMSEEISAERLCSMTAEELASKELSQWRQAKAEEMAEMVVLRDTDIDVRSLVRKTHKGEFQVEIDPVERGTVDVSGGIMSRSKRRPRAKSDSVKTTLKDEPAKADGEKELATPPSTEEIDPMQGLGIDDELKDVEFLPPIVSLDEFMESLDSEPPFESPHGNSEMQVSLSEKSDSEARTDSKSPVGSPKEPSNKNLPESKPEKIDEASPKLDANVKVDDDVSRLEKTSALSVVKEERAWDGILQLSMSSVVPVTGIFKSGEKAETSEWPAMVEVKGRVRLSGFGKFIQELPKSRTRALMVMYLACKDGISESQRGSLFEVIDSYVADQRVGYAEPASGVELYLCPTRGESLDLLNKVISQDQLDEVKSLDTGLVGVVVWRRAVIPKPSSGSRRQYSSSSGSKTSVLPLNKKQRVNVTEKPLVVPSMRNHHHGYGGEAARHDVAADDDDLPPGFGPVSSRDDDDLPEFNFNSSVVPVSSPKPLPAQSKSLDQVRKLIHKYGKSASIYDDDDDDIPEWQPHVPSHQLPPPPPPPPGFRPEILRPPQDGWWDNQNGGSGQHYDGNQSRNRGF</sequence>
<dbReference type="GO" id="GO:0005634">
    <property type="term" value="C:nucleus"/>
    <property type="evidence" value="ECO:0007669"/>
    <property type="project" value="TreeGrafter"/>
</dbReference>
<feature type="region of interest" description="Disordered" evidence="1">
    <location>
        <begin position="450"/>
        <end position="514"/>
    </location>
</feature>
<dbReference type="Gene3D" id="1.10.472.30">
    <property type="entry name" value="Transcription elongation factor S-II, central domain"/>
    <property type="match status" value="1"/>
</dbReference>
<dbReference type="InterPro" id="IPR003618">
    <property type="entry name" value="TFIIS_cen_dom"/>
</dbReference>
<dbReference type="InterPro" id="IPR012921">
    <property type="entry name" value="SPOC_C"/>
</dbReference>
<feature type="region of interest" description="Disordered" evidence="1">
    <location>
        <begin position="687"/>
        <end position="710"/>
    </location>
</feature>
<dbReference type="EMBL" id="KB870810">
    <property type="protein sequence ID" value="EOA19945.1"/>
    <property type="molecule type" value="Genomic_DNA"/>
</dbReference>
<feature type="region of interest" description="Disordered" evidence="1">
    <location>
        <begin position="372"/>
        <end position="423"/>
    </location>
</feature>
<evidence type="ECO:0000256" key="1">
    <source>
        <dbReference type="SAM" id="MobiDB-lite"/>
    </source>
</evidence>
<evidence type="ECO:0000313" key="3">
    <source>
        <dbReference type="EMBL" id="EOA19945.1"/>
    </source>
</evidence>
<feature type="compositionally biased region" description="Basic and acidic residues" evidence="1">
    <location>
        <begin position="388"/>
        <end position="410"/>
    </location>
</feature>
<dbReference type="PANTHER" id="PTHR11477:SF20">
    <property type="entry name" value="SPOC DOMAIN _ TRANSCRIPTION ELONGATION FACTOR S-II PROTEIN"/>
    <property type="match status" value="1"/>
</dbReference>
<accession>R0H5E1</accession>
<dbReference type="Pfam" id="PF07500">
    <property type="entry name" value="TFIIS_M"/>
    <property type="match status" value="1"/>
</dbReference>
<dbReference type="PROSITE" id="PS51321">
    <property type="entry name" value="TFIIS_CENTRAL"/>
    <property type="match status" value="1"/>
</dbReference>
<dbReference type="Proteomes" id="UP000029121">
    <property type="component" value="Unassembled WGS sequence"/>
</dbReference>